<organism evidence="2 3">
    <name type="scientific">Campylobacter fetus</name>
    <dbReference type="NCBI Taxonomy" id="196"/>
    <lineage>
        <taxon>Bacteria</taxon>
        <taxon>Pseudomonadati</taxon>
        <taxon>Campylobacterota</taxon>
        <taxon>Epsilonproteobacteria</taxon>
        <taxon>Campylobacterales</taxon>
        <taxon>Campylobacteraceae</taxon>
        <taxon>Campylobacter</taxon>
    </lineage>
</organism>
<name>A0A974MV09_CAMFE</name>
<dbReference type="Gene3D" id="3.40.630.30">
    <property type="match status" value="1"/>
</dbReference>
<dbReference type="Pfam" id="PF00583">
    <property type="entry name" value="Acetyltransf_1"/>
    <property type="match status" value="1"/>
</dbReference>
<sequence>MLQWVRNLLLRIKNKKQIEIFLKAATIDDLEFIAKCVKSGSLEKHFRELTKNDIKLIIANQHNGSFLATIQSVNKQIGFLYIGKNNNIFESKTRKSLSGYEINLFYILEPYRKLGIGTKVILQAEAIFRQINAKKVYVRCDRRHSLEAIALFKKLGYQDNGKVSEFPNKDLYYIILEKDII</sequence>
<dbReference type="AlphaFoldDB" id="A0A974MV09"/>
<dbReference type="GO" id="GO:0016747">
    <property type="term" value="F:acyltransferase activity, transferring groups other than amino-acyl groups"/>
    <property type="evidence" value="ECO:0007669"/>
    <property type="project" value="InterPro"/>
</dbReference>
<reference evidence="3" key="1">
    <citation type="submission" date="2020-07" db="EMBL/GenBank/DDBJ databases">
        <title>A comparison of fourteen fully characterised mammalian-associated Campylobacter fetus isolates suggests a mechanism by which bovine-adapted biotypes have evolved high genomic plasticity.</title>
        <authorList>
            <person name="Nadin-Davis S.A."/>
            <person name="Chmara J.T."/>
            <person name="Carillo C."/>
            <person name="Amoako K."/>
            <person name="Goji N."/>
            <person name="Duceppe M.-O."/>
            <person name="Devenish J."/>
        </authorList>
    </citation>
    <scope>NUCLEOTIDE SEQUENCE [LARGE SCALE GENOMIC DNA]</scope>
    <source>
        <strain evidence="3">CFViADRI1362</strain>
        <plasmid evidence="3">pcfviadri1362_p3</plasmid>
    </source>
</reference>
<gene>
    <name evidence="2" type="ORF">GZ989_011490</name>
</gene>
<accession>A0A974MV09</accession>
<dbReference type="EMBL" id="CP059435">
    <property type="protein sequence ID" value="QMS59938.1"/>
    <property type="molecule type" value="Genomic_DNA"/>
</dbReference>
<evidence type="ECO:0000313" key="3">
    <source>
        <dbReference type="Proteomes" id="UP000514628"/>
    </source>
</evidence>
<proteinExistence type="predicted"/>
<dbReference type="RefSeq" id="WP_065842620.1">
    <property type="nucleotide sequence ID" value="NZ_CP059435.1"/>
</dbReference>
<geneLocation type="plasmid" evidence="3">
    <name>pcfviadri1362_p3</name>
</geneLocation>
<dbReference type="InterPro" id="IPR000182">
    <property type="entry name" value="GNAT_dom"/>
</dbReference>
<dbReference type="Proteomes" id="UP000514628">
    <property type="component" value="Plasmid pCFViADRI1362_P3"/>
</dbReference>
<keyword evidence="2" id="KW-0614">Plasmid</keyword>
<dbReference type="CDD" id="cd04301">
    <property type="entry name" value="NAT_SF"/>
    <property type="match status" value="1"/>
</dbReference>
<dbReference type="SUPFAM" id="SSF55729">
    <property type="entry name" value="Acyl-CoA N-acyltransferases (Nat)"/>
    <property type="match status" value="1"/>
</dbReference>
<protein>
    <submittedName>
        <fullName evidence="2">GNAT family N-acetyltransferase</fullName>
    </submittedName>
</protein>
<dbReference type="PROSITE" id="PS51186">
    <property type="entry name" value="GNAT"/>
    <property type="match status" value="1"/>
</dbReference>
<dbReference type="InterPro" id="IPR016181">
    <property type="entry name" value="Acyl_CoA_acyltransferase"/>
</dbReference>
<evidence type="ECO:0000313" key="2">
    <source>
        <dbReference type="EMBL" id="QMS59938.1"/>
    </source>
</evidence>
<evidence type="ECO:0000259" key="1">
    <source>
        <dbReference type="PROSITE" id="PS51186"/>
    </source>
</evidence>
<feature type="domain" description="N-acetyltransferase" evidence="1">
    <location>
        <begin position="20"/>
        <end position="178"/>
    </location>
</feature>